<dbReference type="InterPro" id="IPR029044">
    <property type="entry name" value="Nucleotide-diphossugar_trans"/>
</dbReference>
<dbReference type="AlphaFoldDB" id="A0A4R5X276"/>
<evidence type="ECO:0000313" key="2">
    <source>
        <dbReference type="EMBL" id="TDL05017.1"/>
    </source>
</evidence>
<dbReference type="InterPro" id="IPR050834">
    <property type="entry name" value="Glycosyltransf_2"/>
</dbReference>
<evidence type="ECO:0000259" key="1">
    <source>
        <dbReference type="Pfam" id="PF00535"/>
    </source>
</evidence>
<organism evidence="2 3">
    <name type="scientific">Mycolicibacterium obuense</name>
    <dbReference type="NCBI Taxonomy" id="1807"/>
    <lineage>
        <taxon>Bacteria</taxon>
        <taxon>Bacillati</taxon>
        <taxon>Actinomycetota</taxon>
        <taxon>Actinomycetes</taxon>
        <taxon>Mycobacteriales</taxon>
        <taxon>Mycobacteriaceae</taxon>
        <taxon>Mycolicibacterium</taxon>
    </lineage>
</organism>
<dbReference type="PANTHER" id="PTHR43685:SF2">
    <property type="entry name" value="GLYCOSYLTRANSFERASE 2-LIKE DOMAIN-CONTAINING PROTEIN"/>
    <property type="match status" value="1"/>
</dbReference>
<proteinExistence type="predicted"/>
<accession>A0A4R5X276</accession>
<dbReference type="Gene3D" id="3.90.550.10">
    <property type="entry name" value="Spore Coat Polysaccharide Biosynthesis Protein SpsA, Chain A"/>
    <property type="match status" value="1"/>
</dbReference>
<dbReference type="EMBL" id="SDLP01000007">
    <property type="protein sequence ID" value="TDL05017.1"/>
    <property type="molecule type" value="Genomic_DNA"/>
</dbReference>
<dbReference type="PANTHER" id="PTHR43685">
    <property type="entry name" value="GLYCOSYLTRANSFERASE"/>
    <property type="match status" value="1"/>
</dbReference>
<comment type="caution">
    <text evidence="2">The sequence shown here is derived from an EMBL/GenBank/DDBJ whole genome shotgun (WGS) entry which is preliminary data.</text>
</comment>
<sequence>MGGRWTLRRAASAGTDERGAGNDLERASIWALVRSGDCRVAAGGVGSAFLALVLRIPFGLRHARSCLRCEAHALALALRREGVSPLTIEPTVSVIIPTVGRASLRIAVESALNQTVPPLEVIVVVDSDREPELPISEAIRVLRTSGGEGPGRARQLGIDSANGSIIALLDDDDSWRHAKLERQLAAAPDCRDSWIVSCRYERRADGRKPLTMPRRLIGPHERVAPYLMQLASMRRARPSIAVPTLMFPRAVADAVPLSVSAGSIHDDPSWLMRVQRELPDLPILQLPDCLVEVNVTANSESRPGVDRSADYIDWGKSELADESKRVRGDYFLYSPVSSALEAGSFRGVLRSIVASVRWGRPGIWAWVYVSTATTRIALRKVRSSLRRPSTEKDQ</sequence>
<evidence type="ECO:0000313" key="3">
    <source>
        <dbReference type="Proteomes" id="UP000294952"/>
    </source>
</evidence>
<dbReference type="Pfam" id="PF00535">
    <property type="entry name" value="Glycos_transf_2"/>
    <property type="match status" value="1"/>
</dbReference>
<name>A0A4R5X276_9MYCO</name>
<feature type="domain" description="Glycosyltransferase 2-like" evidence="1">
    <location>
        <begin position="93"/>
        <end position="211"/>
    </location>
</feature>
<dbReference type="SUPFAM" id="SSF53448">
    <property type="entry name" value="Nucleotide-diphospho-sugar transferases"/>
    <property type="match status" value="1"/>
</dbReference>
<keyword evidence="2" id="KW-0808">Transferase</keyword>
<dbReference type="Proteomes" id="UP000294952">
    <property type="component" value="Unassembled WGS sequence"/>
</dbReference>
<dbReference type="GO" id="GO:0016740">
    <property type="term" value="F:transferase activity"/>
    <property type="evidence" value="ECO:0007669"/>
    <property type="project" value="UniProtKB-KW"/>
</dbReference>
<reference evidence="2 3" key="1">
    <citation type="submission" date="2019-01" db="EMBL/GenBank/DDBJ databases">
        <title>High-quality-draft genome sequences of five non-tuberculosis mycobacteriaceae isolated from a nosocomial environment.</title>
        <authorList>
            <person name="Tiago I."/>
            <person name="Alarico S."/>
            <person name="Pereira S.G."/>
            <person name="Coelho C."/>
            <person name="Maranha A."/>
            <person name="Empadinhas N."/>
        </authorList>
    </citation>
    <scope>NUCLEOTIDE SEQUENCE [LARGE SCALE GENOMIC DNA]</scope>
    <source>
        <strain evidence="2 3">22DIII</strain>
    </source>
</reference>
<gene>
    <name evidence="2" type="ORF">EUA04_20900</name>
</gene>
<dbReference type="CDD" id="cd00761">
    <property type="entry name" value="Glyco_tranf_GTA_type"/>
    <property type="match status" value="1"/>
</dbReference>
<protein>
    <submittedName>
        <fullName evidence="2">Glycosyltransferase family 2 protein</fullName>
    </submittedName>
</protein>
<dbReference type="InterPro" id="IPR001173">
    <property type="entry name" value="Glyco_trans_2-like"/>
</dbReference>